<feature type="transmembrane region" description="Helical" evidence="10">
    <location>
        <begin position="122"/>
        <end position="140"/>
    </location>
</feature>
<dbReference type="PANTHER" id="PTHR30487:SF0">
    <property type="entry name" value="PREPILIN LEADER PEPTIDASE_N-METHYLTRANSFERASE-RELATED"/>
    <property type="match status" value="1"/>
</dbReference>
<comment type="catalytic activity">
    <reaction evidence="9">
        <text>Typically cleaves a -Gly-|-Phe- bond to release an N-terminal, basic peptide of 5-8 residues from type IV prepilin, and then N-methylates the new N-terminal amino group, the methyl donor being S-adenosyl-L-methionine.</text>
        <dbReference type="EC" id="3.4.23.43"/>
    </reaction>
</comment>
<keyword evidence="3" id="KW-1003">Cell membrane</keyword>
<reference evidence="13 14" key="1">
    <citation type="submission" date="2015-06" db="EMBL/GenBank/DDBJ databases">
        <title>Draft genome sequence of an Alphaproteobacteria species associated to the Mediterranean sponge Oscarella lobularis.</title>
        <authorList>
            <person name="Jourda C."/>
            <person name="Santini S."/>
            <person name="Claverie J.-M."/>
        </authorList>
    </citation>
    <scope>NUCLEOTIDE SEQUENCE [LARGE SCALE GENOMIC DNA]</scope>
    <source>
        <strain evidence="13">IGS</strain>
    </source>
</reference>
<feature type="domain" description="Prepilin peptidase A24 N-terminal" evidence="12">
    <location>
        <begin position="14"/>
        <end position="90"/>
    </location>
</feature>
<name>A0A0J9E124_9RHOB</name>
<dbReference type="OrthoDB" id="9789291at2"/>
<dbReference type="InterPro" id="IPR014032">
    <property type="entry name" value="Peptidase_A24A_bac"/>
</dbReference>
<dbReference type="STRING" id="1675527.AIOL_001384"/>
<feature type="transmembrane region" description="Helical" evidence="10">
    <location>
        <begin position="192"/>
        <end position="215"/>
    </location>
</feature>
<evidence type="ECO:0000256" key="3">
    <source>
        <dbReference type="ARBA" id="ARBA00022475"/>
    </source>
</evidence>
<comment type="subcellular location">
    <subcellularLocation>
        <location evidence="1">Cell inner membrane</location>
        <topology evidence="1">Multi-pass membrane protein</topology>
    </subcellularLocation>
    <subcellularLocation>
        <location evidence="9">Cell membrane</location>
        <topology evidence="9">Multi-pass membrane protein</topology>
    </subcellularLocation>
</comment>
<keyword evidence="5 9" id="KW-0812">Transmembrane</keyword>
<evidence type="ECO:0000256" key="9">
    <source>
        <dbReference type="RuleBase" id="RU003794"/>
    </source>
</evidence>
<evidence type="ECO:0000256" key="8">
    <source>
        <dbReference type="RuleBase" id="RU003793"/>
    </source>
</evidence>
<sequence>MTLQSAWFAFLLLLSPAVGSFLGVLVERLPAGRSLLEPSSCAACGVRLRWRHMVPIASALALRQRCAACGAPYPGHLLRIELAAVLVTVLAGSIASGPVALTMLAGAFWCLVALFYTDLHTLRLPDPLTGALALLAYCWAIQDPSRSLIEPLLSGAGALAAFWLVRWGYFQWRGREGLGLGDVKLAAGLGALVGWAAMPWVTLVAAMLALVLTAVERWRGGGVSHPEARIPFGTYLIGATFVVLMVV</sequence>
<dbReference type="RefSeq" id="WP_049642321.1">
    <property type="nucleotide sequence ID" value="NZ_LFTY01000002.1"/>
</dbReference>
<feature type="transmembrane region" description="Helical" evidence="10">
    <location>
        <begin position="152"/>
        <end position="172"/>
    </location>
</feature>
<dbReference type="GO" id="GO:0005886">
    <property type="term" value="C:plasma membrane"/>
    <property type="evidence" value="ECO:0007669"/>
    <property type="project" value="UniProtKB-SubCell"/>
</dbReference>
<dbReference type="EC" id="3.4.23.43" evidence="9"/>
<keyword evidence="7 10" id="KW-0472">Membrane</keyword>
<keyword evidence="9 13" id="KW-0808">Transferase</keyword>
<evidence type="ECO:0000256" key="4">
    <source>
        <dbReference type="ARBA" id="ARBA00022519"/>
    </source>
</evidence>
<evidence type="ECO:0000256" key="6">
    <source>
        <dbReference type="ARBA" id="ARBA00022989"/>
    </source>
</evidence>
<dbReference type="Pfam" id="PF01478">
    <property type="entry name" value="Peptidase_A24"/>
    <property type="match status" value="1"/>
</dbReference>
<keyword evidence="6 10" id="KW-1133">Transmembrane helix</keyword>
<keyword evidence="9 13" id="KW-0378">Hydrolase</keyword>
<dbReference type="Pfam" id="PF06750">
    <property type="entry name" value="A24_N_bact"/>
    <property type="match status" value="1"/>
</dbReference>
<keyword evidence="9" id="KW-0511">Multifunctional enzyme</keyword>
<gene>
    <name evidence="13" type="ORF">AIOL_001384</name>
</gene>
<evidence type="ECO:0000313" key="14">
    <source>
        <dbReference type="Proteomes" id="UP000037178"/>
    </source>
</evidence>
<dbReference type="InterPro" id="IPR010627">
    <property type="entry name" value="Prepilin_pept_A24_N"/>
</dbReference>
<organism evidence="13 14">
    <name type="scientific">Candidatus Rhodobacter oscarellae</name>
    <dbReference type="NCBI Taxonomy" id="1675527"/>
    <lineage>
        <taxon>Bacteria</taxon>
        <taxon>Pseudomonadati</taxon>
        <taxon>Pseudomonadota</taxon>
        <taxon>Alphaproteobacteria</taxon>
        <taxon>Rhodobacterales</taxon>
        <taxon>Rhodobacter group</taxon>
        <taxon>Rhodobacter</taxon>
    </lineage>
</organism>
<dbReference type="EMBL" id="LFTY01000002">
    <property type="protein sequence ID" value="KMW56430.1"/>
    <property type="molecule type" value="Genomic_DNA"/>
</dbReference>
<keyword evidence="9 13" id="KW-0489">Methyltransferase</keyword>
<dbReference type="GO" id="GO:0008168">
    <property type="term" value="F:methyltransferase activity"/>
    <property type="evidence" value="ECO:0007669"/>
    <property type="project" value="UniProtKB-KW"/>
</dbReference>
<feature type="transmembrane region" description="Helical" evidence="10">
    <location>
        <begin position="83"/>
        <end position="116"/>
    </location>
</feature>
<evidence type="ECO:0000256" key="2">
    <source>
        <dbReference type="ARBA" id="ARBA00005801"/>
    </source>
</evidence>
<evidence type="ECO:0000256" key="5">
    <source>
        <dbReference type="ARBA" id="ARBA00022692"/>
    </source>
</evidence>
<dbReference type="PATRIC" id="fig|1675527.3.peg.1469"/>
<dbReference type="Proteomes" id="UP000037178">
    <property type="component" value="Unassembled WGS sequence"/>
</dbReference>
<keyword evidence="14" id="KW-1185">Reference proteome</keyword>
<dbReference type="InterPro" id="IPR000045">
    <property type="entry name" value="Prepilin_IV_endopep_pep"/>
</dbReference>
<dbReference type="Gene3D" id="1.20.120.1220">
    <property type="match status" value="1"/>
</dbReference>
<comment type="function">
    <text evidence="9">Plays an essential role in type IV pili and type II pseudopili formation by proteolytically removing the leader sequence from substrate proteins and subsequently monomethylating the alpha-amino group of the newly exposed N-terminal phenylalanine.</text>
</comment>
<feature type="domain" description="Prepilin type IV endopeptidase peptidase" evidence="11">
    <location>
        <begin position="108"/>
        <end position="213"/>
    </location>
</feature>
<accession>A0A0J9E124</accession>
<dbReference type="PANTHER" id="PTHR30487">
    <property type="entry name" value="TYPE 4 PREPILIN-LIKE PROTEINS LEADER PEPTIDE-PROCESSING ENZYME"/>
    <property type="match status" value="1"/>
</dbReference>
<evidence type="ECO:0000256" key="10">
    <source>
        <dbReference type="SAM" id="Phobius"/>
    </source>
</evidence>
<dbReference type="AlphaFoldDB" id="A0A0J9E124"/>
<dbReference type="GO" id="GO:0004190">
    <property type="term" value="F:aspartic-type endopeptidase activity"/>
    <property type="evidence" value="ECO:0007669"/>
    <property type="project" value="UniProtKB-EC"/>
</dbReference>
<dbReference type="EC" id="2.1.1.-" evidence="9"/>
<evidence type="ECO:0000256" key="7">
    <source>
        <dbReference type="ARBA" id="ARBA00023136"/>
    </source>
</evidence>
<comment type="similarity">
    <text evidence="2 8">Belongs to the peptidase A24 family.</text>
</comment>
<dbReference type="InterPro" id="IPR050882">
    <property type="entry name" value="Prepilin_peptidase/N-MTase"/>
</dbReference>
<dbReference type="PRINTS" id="PR00864">
    <property type="entry name" value="PREPILNPTASE"/>
</dbReference>
<dbReference type="GO" id="GO:0032259">
    <property type="term" value="P:methylation"/>
    <property type="evidence" value="ECO:0007669"/>
    <property type="project" value="UniProtKB-KW"/>
</dbReference>
<evidence type="ECO:0000259" key="11">
    <source>
        <dbReference type="Pfam" id="PF01478"/>
    </source>
</evidence>
<evidence type="ECO:0000259" key="12">
    <source>
        <dbReference type="Pfam" id="PF06750"/>
    </source>
</evidence>
<feature type="transmembrane region" description="Helical" evidence="10">
    <location>
        <begin position="6"/>
        <end position="26"/>
    </location>
</feature>
<keyword evidence="4" id="KW-0997">Cell inner membrane</keyword>
<comment type="caution">
    <text evidence="13">The sequence shown here is derived from an EMBL/GenBank/DDBJ whole genome shotgun (WGS) entry which is preliminary data.</text>
</comment>
<evidence type="ECO:0000313" key="13">
    <source>
        <dbReference type="EMBL" id="KMW56430.1"/>
    </source>
</evidence>
<dbReference type="GO" id="GO:0006465">
    <property type="term" value="P:signal peptide processing"/>
    <property type="evidence" value="ECO:0007669"/>
    <property type="project" value="TreeGrafter"/>
</dbReference>
<keyword evidence="9" id="KW-0645">Protease</keyword>
<proteinExistence type="inferred from homology"/>
<evidence type="ECO:0000256" key="1">
    <source>
        <dbReference type="ARBA" id="ARBA00004429"/>
    </source>
</evidence>
<protein>
    <recommendedName>
        <fullName evidence="9">Prepilin leader peptidase/N-methyltransferase</fullName>
        <ecNumber evidence="9">2.1.1.-</ecNumber>
        <ecNumber evidence="9">3.4.23.43</ecNumber>
    </recommendedName>
</protein>